<protein>
    <submittedName>
        <fullName evidence="2">Dihydrofolate reductase</fullName>
    </submittedName>
</protein>
<dbReference type="InterPro" id="IPR050765">
    <property type="entry name" value="Riboflavin_Biosynth_HTPR"/>
</dbReference>
<name>A0A4Q7V4K2_PSEST</name>
<comment type="caution">
    <text evidence="2">The sequence shown here is derived from an EMBL/GenBank/DDBJ whole genome shotgun (WGS) entry which is preliminary data.</text>
</comment>
<dbReference type="AlphaFoldDB" id="A0A4Q7V4K2"/>
<dbReference type="GO" id="GO:0008703">
    <property type="term" value="F:5-amino-6-(5-phosphoribosylamino)uracil reductase activity"/>
    <property type="evidence" value="ECO:0007669"/>
    <property type="project" value="InterPro"/>
</dbReference>
<dbReference type="EMBL" id="SHKL01000001">
    <property type="protein sequence ID" value="RZT87673.1"/>
    <property type="molecule type" value="Genomic_DNA"/>
</dbReference>
<accession>A0A4Q7V4K2</accession>
<keyword evidence="3" id="KW-1185">Reference proteome</keyword>
<dbReference type="Gene3D" id="3.40.430.10">
    <property type="entry name" value="Dihydrofolate Reductase, subunit A"/>
    <property type="match status" value="1"/>
</dbReference>
<dbReference type="Pfam" id="PF01872">
    <property type="entry name" value="RibD_C"/>
    <property type="match status" value="1"/>
</dbReference>
<organism evidence="2 3">
    <name type="scientific">Pseudonocardia sediminis</name>
    <dbReference type="NCBI Taxonomy" id="1397368"/>
    <lineage>
        <taxon>Bacteria</taxon>
        <taxon>Bacillati</taxon>
        <taxon>Actinomycetota</taxon>
        <taxon>Actinomycetes</taxon>
        <taxon>Pseudonocardiales</taxon>
        <taxon>Pseudonocardiaceae</taxon>
        <taxon>Pseudonocardia</taxon>
    </lineage>
</organism>
<evidence type="ECO:0000313" key="3">
    <source>
        <dbReference type="Proteomes" id="UP000291591"/>
    </source>
</evidence>
<sequence>MTFRPAGGQHGVTPRLVYPVIVSLDGFHSDRDGSFAWAEPDEEVHSFVNDREKSATTYLYGRRMYEMMTAWETDPRLTDTPGPTADFAAIWQAADKIVYSTTLDTVTTARTRLERRFDQDAVREVVASSAGDVGIGGPTLAAHALRAGLVDVLDVYLCPVVVGGGSPYLPGDVHLDLRLREERRFAGGVVFCSYDVRRG</sequence>
<reference evidence="2 3" key="1">
    <citation type="submission" date="2019-02" db="EMBL/GenBank/DDBJ databases">
        <title>Sequencing the genomes of 1000 actinobacteria strains.</title>
        <authorList>
            <person name="Klenk H.-P."/>
        </authorList>
    </citation>
    <scope>NUCLEOTIDE SEQUENCE [LARGE SCALE GENOMIC DNA]</scope>
    <source>
        <strain evidence="2 3">DSM 45779</strain>
    </source>
</reference>
<evidence type="ECO:0000313" key="2">
    <source>
        <dbReference type="EMBL" id="RZT87673.1"/>
    </source>
</evidence>
<evidence type="ECO:0000259" key="1">
    <source>
        <dbReference type="Pfam" id="PF01872"/>
    </source>
</evidence>
<proteinExistence type="predicted"/>
<dbReference type="GO" id="GO:0009231">
    <property type="term" value="P:riboflavin biosynthetic process"/>
    <property type="evidence" value="ECO:0007669"/>
    <property type="project" value="InterPro"/>
</dbReference>
<dbReference type="InterPro" id="IPR002734">
    <property type="entry name" value="RibDG_C"/>
</dbReference>
<gene>
    <name evidence="2" type="ORF">EV383_4599</name>
</gene>
<dbReference type="OrthoDB" id="7949219at2"/>
<feature type="domain" description="Bacterial bifunctional deaminase-reductase C-terminal" evidence="1">
    <location>
        <begin position="16"/>
        <end position="189"/>
    </location>
</feature>
<dbReference type="PANTHER" id="PTHR38011:SF11">
    <property type="entry name" value="2,5-DIAMINO-6-RIBOSYLAMINO-4(3H)-PYRIMIDINONE 5'-PHOSPHATE REDUCTASE"/>
    <property type="match status" value="1"/>
</dbReference>
<dbReference type="InterPro" id="IPR024072">
    <property type="entry name" value="DHFR-like_dom_sf"/>
</dbReference>
<dbReference type="SUPFAM" id="SSF53597">
    <property type="entry name" value="Dihydrofolate reductase-like"/>
    <property type="match status" value="1"/>
</dbReference>
<dbReference type="Proteomes" id="UP000291591">
    <property type="component" value="Unassembled WGS sequence"/>
</dbReference>
<dbReference type="PANTHER" id="PTHR38011">
    <property type="entry name" value="DIHYDROFOLATE REDUCTASE FAMILY PROTEIN (AFU_ORTHOLOGUE AFUA_8G06820)"/>
    <property type="match status" value="1"/>
</dbReference>